<dbReference type="RefSeq" id="WP_019349895.1">
    <property type="nucleotide sequence ID" value="NZ_UGGT01000001.1"/>
</dbReference>
<gene>
    <name evidence="1" type="ORF">NCTC11370_00676</name>
</gene>
<dbReference type="STRING" id="1094715.GCA_000236165_01745"/>
<sequence length="131" mass="14724">MPSFLVNYGGPRTPLSTSSLSFPKIFEACEEFYQSQLKSTSFTVKGLDVTYYQVGIHRMVKVDLPEQVLENLKSKNAAIKNKAMETRKLFYTAQSSASDFNTKDYKLLENNCVSAVANVLNTIEPPVRWGT</sequence>
<evidence type="ECO:0000313" key="2">
    <source>
        <dbReference type="Proteomes" id="UP000254554"/>
    </source>
</evidence>
<keyword evidence="2" id="KW-1185">Reference proteome</keyword>
<organism evidence="1 2">
    <name type="scientific">Fluoribacter dumoffii</name>
    <dbReference type="NCBI Taxonomy" id="463"/>
    <lineage>
        <taxon>Bacteria</taxon>
        <taxon>Pseudomonadati</taxon>
        <taxon>Pseudomonadota</taxon>
        <taxon>Gammaproteobacteria</taxon>
        <taxon>Legionellales</taxon>
        <taxon>Legionellaceae</taxon>
        <taxon>Fluoribacter</taxon>
    </lineage>
</organism>
<dbReference type="EMBL" id="UGGT01000001">
    <property type="protein sequence ID" value="STO20617.1"/>
    <property type="molecule type" value="Genomic_DNA"/>
</dbReference>
<reference evidence="1 2" key="1">
    <citation type="submission" date="2018-06" db="EMBL/GenBank/DDBJ databases">
        <authorList>
            <consortium name="Pathogen Informatics"/>
            <person name="Doyle S."/>
        </authorList>
    </citation>
    <scope>NUCLEOTIDE SEQUENCE [LARGE SCALE GENOMIC DNA]</scope>
    <source>
        <strain evidence="1 2">NCTC11370</strain>
    </source>
</reference>
<evidence type="ECO:0000313" key="1">
    <source>
        <dbReference type="EMBL" id="STO20617.1"/>
    </source>
</evidence>
<proteinExistence type="predicted"/>
<dbReference type="AlphaFoldDB" id="A0A377G712"/>
<name>A0A377G712_9GAMM</name>
<protein>
    <submittedName>
        <fullName evidence="1">Uncharacterized protein</fullName>
    </submittedName>
</protein>
<dbReference type="GeneID" id="93294528"/>
<dbReference type="Proteomes" id="UP000254554">
    <property type="component" value="Unassembled WGS sequence"/>
</dbReference>
<accession>A0A377G712</accession>